<evidence type="ECO:0000256" key="1">
    <source>
        <dbReference type="SAM" id="SignalP"/>
    </source>
</evidence>
<keyword evidence="3" id="KW-1185">Reference proteome</keyword>
<feature type="signal peptide" evidence="1">
    <location>
        <begin position="1"/>
        <end position="29"/>
    </location>
</feature>
<organism evidence="2 3">
    <name type="scientific">Tuber borchii</name>
    <name type="common">White truffle</name>
    <dbReference type="NCBI Taxonomy" id="42251"/>
    <lineage>
        <taxon>Eukaryota</taxon>
        <taxon>Fungi</taxon>
        <taxon>Dikarya</taxon>
        <taxon>Ascomycota</taxon>
        <taxon>Pezizomycotina</taxon>
        <taxon>Pezizomycetes</taxon>
        <taxon>Pezizales</taxon>
        <taxon>Tuberaceae</taxon>
        <taxon>Tuber</taxon>
    </lineage>
</organism>
<gene>
    <name evidence="2" type="ORF">B9Z19DRAFT_353530</name>
</gene>
<sequence>MGNMPPVRQLRATMYLVVYGHLWTGQVLAQDPKFEMTILFTKEKEQSLYHIPDSPSIPPYPSPPTRALRNRINPKAPAFTEFIHPAHGKRRNDLALVHWDAFSPWVSRRFTVYGTSTVVHNAQGNPRDDVNSRKTAK</sequence>
<keyword evidence="1" id="KW-0732">Signal</keyword>
<evidence type="ECO:0000313" key="2">
    <source>
        <dbReference type="EMBL" id="PUU75394.1"/>
    </source>
</evidence>
<accession>A0A2T6ZJ08</accession>
<dbReference type="AlphaFoldDB" id="A0A2T6ZJ08"/>
<name>A0A2T6ZJ08_TUBBO</name>
<feature type="chain" id="PRO_5015785751" evidence="1">
    <location>
        <begin position="30"/>
        <end position="137"/>
    </location>
</feature>
<evidence type="ECO:0000313" key="3">
    <source>
        <dbReference type="Proteomes" id="UP000244722"/>
    </source>
</evidence>
<dbReference type="Proteomes" id="UP000244722">
    <property type="component" value="Unassembled WGS sequence"/>
</dbReference>
<reference evidence="2 3" key="1">
    <citation type="submission" date="2017-04" db="EMBL/GenBank/DDBJ databases">
        <title>Draft genome sequence of Tuber borchii Vittad., a whitish edible truffle.</title>
        <authorList>
            <consortium name="DOE Joint Genome Institute"/>
            <person name="Murat C."/>
            <person name="Kuo A."/>
            <person name="Barry K.W."/>
            <person name="Clum A."/>
            <person name="Dockter R.B."/>
            <person name="Fauchery L."/>
            <person name="Iotti M."/>
            <person name="Kohler A."/>
            <person name="Labutti K."/>
            <person name="Lindquist E.A."/>
            <person name="Lipzen A."/>
            <person name="Ohm R.A."/>
            <person name="Wang M."/>
            <person name="Grigoriev I.V."/>
            <person name="Zambonelli A."/>
            <person name="Martin F.M."/>
        </authorList>
    </citation>
    <scope>NUCLEOTIDE SEQUENCE [LARGE SCALE GENOMIC DNA]</scope>
    <source>
        <strain evidence="2 3">Tbo3840</strain>
    </source>
</reference>
<comment type="caution">
    <text evidence="2">The sequence shown here is derived from an EMBL/GenBank/DDBJ whole genome shotgun (WGS) entry which is preliminary data.</text>
</comment>
<dbReference type="EMBL" id="NESQ01000234">
    <property type="protein sequence ID" value="PUU75394.1"/>
    <property type="molecule type" value="Genomic_DNA"/>
</dbReference>
<proteinExistence type="predicted"/>
<protein>
    <submittedName>
        <fullName evidence="2">Uncharacterized protein</fullName>
    </submittedName>
</protein>